<evidence type="ECO:0000259" key="10">
    <source>
        <dbReference type="Pfam" id="PF07730"/>
    </source>
</evidence>
<dbReference type="GO" id="GO:0005524">
    <property type="term" value="F:ATP binding"/>
    <property type="evidence" value="ECO:0007669"/>
    <property type="project" value="UniProtKB-KW"/>
</dbReference>
<evidence type="ECO:0000256" key="8">
    <source>
        <dbReference type="ARBA" id="ARBA00023012"/>
    </source>
</evidence>
<dbReference type="Pfam" id="PF07730">
    <property type="entry name" value="HisKA_3"/>
    <property type="match status" value="1"/>
</dbReference>
<feature type="transmembrane region" description="Helical" evidence="9">
    <location>
        <begin position="46"/>
        <end position="65"/>
    </location>
</feature>
<accession>D3Q6T8</accession>
<dbReference type="SUPFAM" id="SSF55874">
    <property type="entry name" value="ATPase domain of HSP90 chaperone/DNA topoisomerase II/histidine kinase"/>
    <property type="match status" value="1"/>
</dbReference>
<keyword evidence="7" id="KW-0067">ATP-binding</keyword>
<keyword evidence="3" id="KW-0597">Phosphoprotein</keyword>
<name>D3Q6T8_STANL</name>
<keyword evidence="6 11" id="KW-0418">Kinase</keyword>
<dbReference type="EMBL" id="CP001778">
    <property type="protein sequence ID" value="ADD40337.1"/>
    <property type="molecule type" value="Genomic_DNA"/>
</dbReference>
<dbReference type="InterPro" id="IPR036890">
    <property type="entry name" value="HATPase_C_sf"/>
</dbReference>
<organism evidence="11 12">
    <name type="scientific">Stackebrandtia nassauensis (strain DSM 44728 / CIP 108903 / NRRL B-16338 / NBRC 102104 / LLR-40K-21)</name>
    <dbReference type="NCBI Taxonomy" id="446470"/>
    <lineage>
        <taxon>Bacteria</taxon>
        <taxon>Bacillati</taxon>
        <taxon>Actinomycetota</taxon>
        <taxon>Actinomycetes</taxon>
        <taxon>Glycomycetales</taxon>
        <taxon>Glycomycetaceae</taxon>
        <taxon>Stackebrandtia</taxon>
    </lineage>
</organism>
<dbReference type="PANTHER" id="PTHR24421:SF10">
    <property type="entry name" value="NITRATE_NITRITE SENSOR PROTEIN NARQ"/>
    <property type="match status" value="1"/>
</dbReference>
<proteinExistence type="predicted"/>
<protein>
    <recommendedName>
        <fullName evidence="2">histidine kinase</fullName>
        <ecNumber evidence="2">2.7.13.3</ecNumber>
    </recommendedName>
</protein>
<feature type="transmembrane region" description="Helical" evidence="9">
    <location>
        <begin position="152"/>
        <end position="178"/>
    </location>
</feature>
<sequence>MWKVLAPLLDRRTYTGWVFALLGAMCWLPAGVIALLAVLPNWPRRAEPAIFLVVLVAGVAAKGLFAQTRQGWVWLANQMLGTAIPEAGTRPLWSARLRTAVWLVVLAVSGGALMLVTGMLALTTVLLPLLWLNGGDTVTYLFADISIAAGTAGLWTIAVALAQLPVAAYLTAATAAWLRWLAPRLLGPYAAEKLVAVEERADDLARRNRLAQELHDSIGHTLTTSTIQAAVANQLMESDPASARQAMTTIEESSRQALDDLDHVLGVLRQEAATREPKYTLADVGPLLDRVAATGTTVQRHLGHGLTSIPATVSREAYRVVQEAVTNALRHAPGEPVEVTVEVSARSLGVRVVNPLPKARPNRPGRGLAGTAERVRLLHGEVTAGADEDGTHWVLSARLPLPQ</sequence>
<keyword evidence="9" id="KW-0812">Transmembrane</keyword>
<keyword evidence="8" id="KW-0902">Two-component regulatory system</keyword>
<evidence type="ECO:0000256" key="1">
    <source>
        <dbReference type="ARBA" id="ARBA00000085"/>
    </source>
</evidence>
<dbReference type="GO" id="GO:0046983">
    <property type="term" value="F:protein dimerization activity"/>
    <property type="evidence" value="ECO:0007669"/>
    <property type="project" value="InterPro"/>
</dbReference>
<evidence type="ECO:0000256" key="5">
    <source>
        <dbReference type="ARBA" id="ARBA00022741"/>
    </source>
</evidence>
<evidence type="ECO:0000313" key="11">
    <source>
        <dbReference type="EMBL" id="ADD40337.1"/>
    </source>
</evidence>
<evidence type="ECO:0000256" key="7">
    <source>
        <dbReference type="ARBA" id="ARBA00022840"/>
    </source>
</evidence>
<evidence type="ECO:0000256" key="9">
    <source>
        <dbReference type="SAM" id="Phobius"/>
    </source>
</evidence>
<dbReference type="Gene3D" id="3.30.565.10">
    <property type="entry name" value="Histidine kinase-like ATPase, C-terminal domain"/>
    <property type="match status" value="1"/>
</dbReference>
<comment type="catalytic activity">
    <reaction evidence="1">
        <text>ATP + protein L-histidine = ADP + protein N-phospho-L-histidine.</text>
        <dbReference type="EC" id="2.7.13.3"/>
    </reaction>
</comment>
<keyword evidence="9" id="KW-0472">Membrane</keyword>
<dbReference type="KEGG" id="sna:Snas_0623"/>
<evidence type="ECO:0000313" key="12">
    <source>
        <dbReference type="Proteomes" id="UP000000844"/>
    </source>
</evidence>
<dbReference type="GO" id="GO:0000155">
    <property type="term" value="F:phosphorelay sensor kinase activity"/>
    <property type="evidence" value="ECO:0007669"/>
    <property type="project" value="InterPro"/>
</dbReference>
<dbReference type="HOGENOM" id="CLU_000445_20_1_11"/>
<gene>
    <name evidence="11" type="ordered locus">Snas_0623</name>
</gene>
<dbReference type="Gene3D" id="1.20.5.1930">
    <property type="match status" value="1"/>
</dbReference>
<feature type="transmembrane region" description="Helical" evidence="9">
    <location>
        <begin position="100"/>
        <end position="132"/>
    </location>
</feature>
<dbReference type="EC" id="2.7.13.3" evidence="2"/>
<feature type="domain" description="Signal transduction histidine kinase subgroup 3 dimerisation and phosphoacceptor" evidence="10">
    <location>
        <begin position="207"/>
        <end position="271"/>
    </location>
</feature>
<dbReference type="InterPro" id="IPR011712">
    <property type="entry name" value="Sig_transdc_His_kin_sub3_dim/P"/>
</dbReference>
<keyword evidence="9" id="KW-1133">Transmembrane helix</keyword>
<evidence type="ECO:0000256" key="6">
    <source>
        <dbReference type="ARBA" id="ARBA00022777"/>
    </source>
</evidence>
<keyword evidence="5" id="KW-0547">Nucleotide-binding</keyword>
<dbReference type="Proteomes" id="UP000000844">
    <property type="component" value="Chromosome"/>
</dbReference>
<keyword evidence="12" id="KW-1185">Reference proteome</keyword>
<dbReference type="PANTHER" id="PTHR24421">
    <property type="entry name" value="NITRATE/NITRITE SENSOR PROTEIN NARX-RELATED"/>
    <property type="match status" value="1"/>
</dbReference>
<dbReference type="GO" id="GO:0016020">
    <property type="term" value="C:membrane"/>
    <property type="evidence" value="ECO:0007669"/>
    <property type="project" value="InterPro"/>
</dbReference>
<evidence type="ECO:0000256" key="3">
    <source>
        <dbReference type="ARBA" id="ARBA00022553"/>
    </source>
</evidence>
<evidence type="ECO:0000256" key="2">
    <source>
        <dbReference type="ARBA" id="ARBA00012438"/>
    </source>
</evidence>
<dbReference type="RefSeq" id="WP_013015908.1">
    <property type="nucleotide sequence ID" value="NC_013947.1"/>
</dbReference>
<dbReference type="InterPro" id="IPR050482">
    <property type="entry name" value="Sensor_HK_TwoCompSys"/>
</dbReference>
<keyword evidence="4" id="KW-0808">Transferase</keyword>
<dbReference type="CDD" id="cd16917">
    <property type="entry name" value="HATPase_UhpB-NarQ-NarX-like"/>
    <property type="match status" value="1"/>
</dbReference>
<dbReference type="eggNOG" id="COG4585">
    <property type="taxonomic scope" value="Bacteria"/>
</dbReference>
<dbReference type="STRING" id="446470.Snas_0623"/>
<dbReference type="AlphaFoldDB" id="D3Q6T8"/>
<reference evidence="11 12" key="1">
    <citation type="journal article" date="2009" name="Stand. Genomic Sci.">
        <title>Complete genome sequence of Stackebrandtia nassauensis type strain (LLR-40K-21).</title>
        <authorList>
            <person name="Munk C."/>
            <person name="Lapidus A."/>
            <person name="Copeland A."/>
            <person name="Jando M."/>
            <person name="Mayilraj S."/>
            <person name="Glavina Del Rio T."/>
            <person name="Nolan M."/>
            <person name="Chen F."/>
            <person name="Lucas S."/>
            <person name="Tice H."/>
            <person name="Cheng J.F."/>
            <person name="Han C."/>
            <person name="Detter J.C."/>
            <person name="Bruce D."/>
            <person name="Goodwin L."/>
            <person name="Chain P."/>
            <person name="Pitluck S."/>
            <person name="Goker M."/>
            <person name="Ovchinikova G."/>
            <person name="Pati A."/>
            <person name="Ivanova N."/>
            <person name="Mavromatis K."/>
            <person name="Chen A."/>
            <person name="Palaniappan K."/>
            <person name="Land M."/>
            <person name="Hauser L."/>
            <person name="Chang Y.J."/>
            <person name="Jeffries C.D."/>
            <person name="Bristow J."/>
            <person name="Eisen J.A."/>
            <person name="Markowitz V."/>
            <person name="Hugenholtz P."/>
            <person name="Kyrpides N.C."/>
            <person name="Klenk H.P."/>
        </authorList>
    </citation>
    <scope>NUCLEOTIDE SEQUENCE [LARGE SCALE GENOMIC DNA]</scope>
    <source>
        <strain evidence="12">DSM 44728 / CIP 108903 / NRRL B-16338 / NBRC 102104 / LLR-40K-21</strain>
    </source>
</reference>
<evidence type="ECO:0000256" key="4">
    <source>
        <dbReference type="ARBA" id="ARBA00022679"/>
    </source>
</evidence>
<feature type="transmembrane region" description="Helical" evidence="9">
    <location>
        <begin position="17"/>
        <end position="39"/>
    </location>
</feature>